<evidence type="ECO:0000256" key="6">
    <source>
        <dbReference type="ARBA" id="ARBA00023002"/>
    </source>
</evidence>
<keyword evidence="5" id="KW-0665">Pyrimidine biosynthesis</keyword>
<evidence type="ECO:0000256" key="1">
    <source>
        <dbReference type="ARBA" id="ARBA00001917"/>
    </source>
</evidence>
<keyword evidence="4" id="KW-0288">FMN</keyword>
<feature type="domain" description="Dihydroorotate dehydrogenase catalytic" evidence="7">
    <location>
        <begin position="161"/>
        <end position="347"/>
    </location>
</feature>
<evidence type="ECO:0000256" key="3">
    <source>
        <dbReference type="ARBA" id="ARBA00022630"/>
    </source>
</evidence>
<keyword evidence="9" id="KW-1185">Reference proteome</keyword>
<gene>
    <name evidence="8" type="ORF">Dac01nite_12790</name>
</gene>
<dbReference type="GO" id="GO:0004152">
    <property type="term" value="F:dihydroorotate dehydrogenase activity"/>
    <property type="evidence" value="ECO:0007669"/>
    <property type="project" value="TreeGrafter"/>
</dbReference>
<dbReference type="SUPFAM" id="SSF51395">
    <property type="entry name" value="FMN-linked oxidoreductases"/>
    <property type="match status" value="1"/>
</dbReference>
<sequence>MTWWFDPRRTYEDNVARGPFGAFAPDARLPEPTAQAPGETFLARPVHRPFGIAAGPLPTARHCAAAFAHGFDINVYKTVRSRAVRAHPFPHALAVRVEGDLPAGGRETLVADADIDSAWSISNSYGVPSSDPDVWQPDMERAAQAAGAGQLLVGSCQGTRDGGSERSLIEDYARTAALVAETGAHAIELNLSCPNEGTSQLVCHDPRLTGRVVGAVKERVGDVPVVVKIAYVRSDHDLAALVASVTDAVEGIAAVNTLPARLVRVDGSPALPGAGREVAGVCGAAIRWAGLEMSSRLARLRERTGAAFVIVGVGGVLTAHDYVAYRLAGADAVMAATGAMRDPALARAVRAVRVGEPTG</sequence>
<evidence type="ECO:0000256" key="2">
    <source>
        <dbReference type="ARBA" id="ARBA00004725"/>
    </source>
</evidence>
<dbReference type="Gene3D" id="3.20.20.70">
    <property type="entry name" value="Aldolase class I"/>
    <property type="match status" value="1"/>
</dbReference>
<organism evidence="8 9">
    <name type="scientific">Demequina activiva</name>
    <dbReference type="NCBI Taxonomy" id="1582364"/>
    <lineage>
        <taxon>Bacteria</taxon>
        <taxon>Bacillati</taxon>
        <taxon>Actinomycetota</taxon>
        <taxon>Actinomycetes</taxon>
        <taxon>Micrococcales</taxon>
        <taxon>Demequinaceae</taxon>
        <taxon>Demequina</taxon>
    </lineage>
</organism>
<keyword evidence="3" id="KW-0285">Flavoprotein</keyword>
<evidence type="ECO:0000256" key="4">
    <source>
        <dbReference type="ARBA" id="ARBA00022643"/>
    </source>
</evidence>
<dbReference type="InterPro" id="IPR013785">
    <property type="entry name" value="Aldolase_TIM"/>
</dbReference>
<dbReference type="Proteomes" id="UP000652354">
    <property type="component" value="Unassembled WGS sequence"/>
</dbReference>
<evidence type="ECO:0000313" key="9">
    <source>
        <dbReference type="Proteomes" id="UP000652354"/>
    </source>
</evidence>
<reference evidence="8" key="1">
    <citation type="submission" date="2021-01" db="EMBL/GenBank/DDBJ databases">
        <title>Whole genome shotgun sequence of Demequina activiva NBRC 110675.</title>
        <authorList>
            <person name="Komaki H."/>
            <person name="Tamura T."/>
        </authorList>
    </citation>
    <scope>NUCLEOTIDE SEQUENCE</scope>
    <source>
        <strain evidence="8">NBRC 110675</strain>
    </source>
</reference>
<dbReference type="RefSeq" id="WP_203654592.1">
    <property type="nucleotide sequence ID" value="NZ_BONR01000002.1"/>
</dbReference>
<comment type="caution">
    <text evidence="8">The sequence shown here is derived from an EMBL/GenBank/DDBJ whole genome shotgun (WGS) entry which is preliminary data.</text>
</comment>
<dbReference type="Pfam" id="PF01180">
    <property type="entry name" value="DHO_dh"/>
    <property type="match status" value="1"/>
</dbReference>
<name>A0A919Q3F8_9MICO</name>
<dbReference type="AlphaFoldDB" id="A0A919Q3F8"/>
<dbReference type="GO" id="GO:0005737">
    <property type="term" value="C:cytoplasm"/>
    <property type="evidence" value="ECO:0007669"/>
    <property type="project" value="InterPro"/>
</dbReference>
<evidence type="ECO:0000259" key="7">
    <source>
        <dbReference type="Pfam" id="PF01180"/>
    </source>
</evidence>
<comment type="pathway">
    <text evidence="2">Pyrimidine metabolism; UMP biosynthesis via de novo pathway.</text>
</comment>
<accession>A0A919Q3F8</accession>
<dbReference type="PANTHER" id="PTHR48109">
    <property type="entry name" value="DIHYDROOROTATE DEHYDROGENASE (QUINONE), MITOCHONDRIAL-RELATED"/>
    <property type="match status" value="1"/>
</dbReference>
<evidence type="ECO:0000256" key="5">
    <source>
        <dbReference type="ARBA" id="ARBA00022975"/>
    </source>
</evidence>
<dbReference type="EMBL" id="BONR01000002">
    <property type="protein sequence ID" value="GIG54527.1"/>
    <property type="molecule type" value="Genomic_DNA"/>
</dbReference>
<keyword evidence="6" id="KW-0560">Oxidoreductase</keyword>
<proteinExistence type="predicted"/>
<dbReference type="GO" id="GO:0006207">
    <property type="term" value="P:'de novo' pyrimidine nucleobase biosynthetic process"/>
    <property type="evidence" value="ECO:0007669"/>
    <property type="project" value="TreeGrafter"/>
</dbReference>
<evidence type="ECO:0000313" key="8">
    <source>
        <dbReference type="EMBL" id="GIG54527.1"/>
    </source>
</evidence>
<comment type="cofactor">
    <cofactor evidence="1">
        <name>FMN</name>
        <dbReference type="ChEBI" id="CHEBI:58210"/>
    </cofactor>
</comment>
<protein>
    <submittedName>
        <fullName evidence="8">Diguanylate cyclase</fullName>
    </submittedName>
</protein>
<dbReference type="PANTHER" id="PTHR48109:SF1">
    <property type="entry name" value="DIHYDROOROTATE DEHYDROGENASE (FUMARATE)"/>
    <property type="match status" value="1"/>
</dbReference>
<dbReference type="InterPro" id="IPR005720">
    <property type="entry name" value="Dihydroorotate_DH_cat"/>
</dbReference>
<dbReference type="InterPro" id="IPR050074">
    <property type="entry name" value="DHO_dehydrogenase"/>
</dbReference>
<dbReference type="GO" id="GO:0006221">
    <property type="term" value="P:pyrimidine nucleotide biosynthetic process"/>
    <property type="evidence" value="ECO:0007669"/>
    <property type="project" value="UniProtKB-KW"/>
</dbReference>